<dbReference type="PANTHER" id="PTHR12835:SF5">
    <property type="entry name" value="BIOTIN--PROTEIN LIGASE"/>
    <property type="match status" value="1"/>
</dbReference>
<dbReference type="EMBL" id="NOZQ01000034">
    <property type="protein sequence ID" value="OYD17081.1"/>
    <property type="molecule type" value="Genomic_DNA"/>
</dbReference>
<dbReference type="GO" id="GO:0005737">
    <property type="term" value="C:cytoplasm"/>
    <property type="evidence" value="ECO:0007669"/>
    <property type="project" value="TreeGrafter"/>
</dbReference>
<feature type="domain" description="BPL/LPL catalytic" evidence="2">
    <location>
        <begin position="9"/>
        <end position="182"/>
    </location>
</feature>
<dbReference type="CDD" id="cd16442">
    <property type="entry name" value="BPL"/>
    <property type="match status" value="1"/>
</dbReference>
<dbReference type="AlphaFoldDB" id="A0A235BXU3"/>
<name>A0A235BXU3_UNCW3</name>
<evidence type="ECO:0000259" key="2">
    <source>
        <dbReference type="PROSITE" id="PS51733"/>
    </source>
</evidence>
<dbReference type="NCBIfam" id="TIGR00121">
    <property type="entry name" value="birA_ligase"/>
    <property type="match status" value="1"/>
</dbReference>
<evidence type="ECO:0000313" key="3">
    <source>
        <dbReference type="EMBL" id="OYD17081.1"/>
    </source>
</evidence>
<gene>
    <name evidence="3" type="ORF">CH333_01985</name>
</gene>
<evidence type="ECO:0000256" key="1">
    <source>
        <dbReference type="ARBA" id="ARBA00022598"/>
    </source>
</evidence>
<sequence length="249" mass="27903">MFIVDVDRVYGGNELFTKEKFLFYERLPSTQDRAKELIKSGVVKKGYAIVADEQYRGRGRFSRMWSSRKGKSLTFSLVVEKIPLLSMGTALSVVEALRDECGLWAEIEWPNDIVVSGQKICGILVEMQRQLAVIGVGVNVNETALPFDNATSIRMETGKPADRESILSAFLSIFEGNLKKENIMDSVREHLSFMNRYVEIETENGKVRGEFINLGDDGEIIIRTESGTATSFLPGEAKRVHKLDAPACR</sequence>
<dbReference type="PANTHER" id="PTHR12835">
    <property type="entry name" value="BIOTIN PROTEIN LIGASE"/>
    <property type="match status" value="1"/>
</dbReference>
<proteinExistence type="predicted"/>
<keyword evidence="1 3" id="KW-0436">Ligase</keyword>
<organism evidence="3 4">
    <name type="scientific">candidate division WOR-3 bacterium JGI_Cruoil_03_44_89</name>
    <dbReference type="NCBI Taxonomy" id="1973748"/>
    <lineage>
        <taxon>Bacteria</taxon>
        <taxon>Bacteria division WOR-3</taxon>
    </lineage>
</organism>
<dbReference type="InterPro" id="IPR004408">
    <property type="entry name" value="Biotin_CoA_COase_ligase"/>
</dbReference>
<dbReference type="GO" id="GO:0004077">
    <property type="term" value="F:biotin--[biotin carboxyl-carrier protein] ligase activity"/>
    <property type="evidence" value="ECO:0007669"/>
    <property type="project" value="InterPro"/>
</dbReference>
<dbReference type="Pfam" id="PF03099">
    <property type="entry name" value="BPL_LplA_LipB"/>
    <property type="match status" value="1"/>
</dbReference>
<reference evidence="3 4" key="1">
    <citation type="submission" date="2017-07" db="EMBL/GenBank/DDBJ databases">
        <title>Recovery of genomes from metagenomes via a dereplication, aggregation, and scoring strategy.</title>
        <authorList>
            <person name="Sieber C.M."/>
            <person name="Probst A.J."/>
            <person name="Sharrar A."/>
            <person name="Thomas B.C."/>
            <person name="Hess M."/>
            <person name="Tringe S.G."/>
            <person name="Banfield J.F."/>
        </authorList>
    </citation>
    <scope>NUCLEOTIDE SEQUENCE [LARGE SCALE GENOMIC DNA]</scope>
    <source>
        <strain evidence="3">JGI_Cruoil_03_44_89</strain>
    </source>
</reference>
<dbReference type="Gene3D" id="3.30.930.10">
    <property type="entry name" value="Bira Bifunctional Protein, Domain 2"/>
    <property type="match status" value="1"/>
</dbReference>
<dbReference type="InterPro" id="IPR045864">
    <property type="entry name" value="aa-tRNA-synth_II/BPL/LPL"/>
</dbReference>
<dbReference type="InterPro" id="IPR004143">
    <property type="entry name" value="BPL_LPL_catalytic"/>
</dbReference>
<protein>
    <submittedName>
        <fullName evidence="3">Biotin--[acetyl-CoA-carboxylase] ligase</fullName>
    </submittedName>
</protein>
<accession>A0A235BXU3</accession>
<comment type="caution">
    <text evidence="3">The sequence shown here is derived from an EMBL/GenBank/DDBJ whole genome shotgun (WGS) entry which is preliminary data.</text>
</comment>
<dbReference type="Proteomes" id="UP000215215">
    <property type="component" value="Unassembled WGS sequence"/>
</dbReference>
<dbReference type="PROSITE" id="PS51733">
    <property type="entry name" value="BPL_LPL_CATALYTIC"/>
    <property type="match status" value="1"/>
</dbReference>
<dbReference type="SUPFAM" id="SSF55681">
    <property type="entry name" value="Class II aaRS and biotin synthetases"/>
    <property type="match status" value="1"/>
</dbReference>
<evidence type="ECO:0000313" key="4">
    <source>
        <dbReference type="Proteomes" id="UP000215215"/>
    </source>
</evidence>